<evidence type="ECO:0000313" key="2">
    <source>
        <dbReference type="Proteomes" id="UP000219335"/>
    </source>
</evidence>
<accession>A0A286A3N7</accession>
<sequence length="119" mass="14064">MEKISHNTVADFFLYFAHEHGDYITNLRLQKLVYYAQGWYLARNKQYFIKPARAGFLNVYYIINLMDGIATTNGLGRSVKFIENIFYFLQCVIEHIYCMNLKIIINLEKITHGKKSTNR</sequence>
<gene>
    <name evidence="1" type="ORF">SAMN06297164_0610</name>
</gene>
<dbReference type="EMBL" id="OCMU01000001">
    <property type="protein sequence ID" value="SOD16525.1"/>
    <property type="molecule type" value="Genomic_DNA"/>
</dbReference>
<proteinExistence type="predicted"/>
<organism evidence="1 2">
    <name type="scientific">Nitrosomonas ureae</name>
    <dbReference type="NCBI Taxonomy" id="44577"/>
    <lineage>
        <taxon>Bacteria</taxon>
        <taxon>Pseudomonadati</taxon>
        <taxon>Pseudomonadota</taxon>
        <taxon>Betaproteobacteria</taxon>
        <taxon>Nitrosomonadales</taxon>
        <taxon>Nitrosomonadaceae</taxon>
        <taxon>Nitrosomonas</taxon>
    </lineage>
</organism>
<dbReference type="Proteomes" id="UP000219335">
    <property type="component" value="Unassembled WGS sequence"/>
</dbReference>
<dbReference type="AlphaFoldDB" id="A0A286A3N7"/>
<reference evidence="1 2" key="1">
    <citation type="submission" date="2017-09" db="EMBL/GenBank/DDBJ databases">
        <authorList>
            <person name="Ehlers B."/>
            <person name="Leendertz F.H."/>
        </authorList>
    </citation>
    <scope>NUCLEOTIDE SEQUENCE [LARGE SCALE GENOMIC DNA]</scope>
    <source>
        <strain evidence="1 2">Nm42</strain>
    </source>
</reference>
<evidence type="ECO:0000313" key="1">
    <source>
        <dbReference type="EMBL" id="SOD16525.1"/>
    </source>
</evidence>
<name>A0A286A3N7_9PROT</name>
<protein>
    <submittedName>
        <fullName evidence="1">Uncharacterized protein</fullName>
    </submittedName>
</protein>